<gene>
    <name evidence="3" type="ORF">PATL70BA_2901</name>
</gene>
<dbReference type="InterPro" id="IPR013693">
    <property type="entry name" value="SpoIID/LytB_N"/>
</dbReference>
<dbReference type="RefSeq" id="WP_172596252.1">
    <property type="nucleotide sequence ID" value="NZ_LR130778.1"/>
</dbReference>
<proteinExistence type="predicted"/>
<keyword evidence="4" id="KW-1185">Reference proteome</keyword>
<dbReference type="EMBL" id="LR130778">
    <property type="protein sequence ID" value="VDN48810.1"/>
    <property type="molecule type" value="Genomic_DNA"/>
</dbReference>
<keyword evidence="1" id="KW-0472">Membrane</keyword>
<dbReference type="InterPro" id="IPR051922">
    <property type="entry name" value="Bact_Sporulation_Assoc"/>
</dbReference>
<dbReference type="InterPro" id="IPR013486">
    <property type="entry name" value="SpoIID/LytB"/>
</dbReference>
<dbReference type="NCBIfam" id="TIGR02669">
    <property type="entry name" value="SpoIID_LytB"/>
    <property type="match status" value="1"/>
</dbReference>
<dbReference type="PANTHER" id="PTHR30032">
    <property type="entry name" value="N-ACETYLMURAMOYL-L-ALANINE AMIDASE-RELATED"/>
    <property type="match status" value="1"/>
</dbReference>
<dbReference type="PANTHER" id="PTHR30032:SF4">
    <property type="entry name" value="AMIDASE ENHANCER"/>
    <property type="match status" value="1"/>
</dbReference>
<feature type="transmembrane region" description="Helical" evidence="1">
    <location>
        <begin position="20"/>
        <end position="37"/>
    </location>
</feature>
<organism evidence="3 4">
    <name type="scientific">Petrocella atlantisensis</name>
    <dbReference type="NCBI Taxonomy" id="2173034"/>
    <lineage>
        <taxon>Bacteria</taxon>
        <taxon>Bacillati</taxon>
        <taxon>Bacillota</taxon>
        <taxon>Clostridia</taxon>
        <taxon>Lachnospirales</taxon>
        <taxon>Vallitaleaceae</taxon>
        <taxon>Petrocella</taxon>
    </lineage>
</organism>
<evidence type="ECO:0000313" key="3">
    <source>
        <dbReference type="EMBL" id="VDN48810.1"/>
    </source>
</evidence>
<dbReference type="KEGG" id="cbar:PATL70BA_2901"/>
<feature type="domain" description="Sporulation stage II protein D amidase enhancer LytB N-terminal" evidence="2">
    <location>
        <begin position="226"/>
        <end position="318"/>
    </location>
</feature>
<protein>
    <recommendedName>
        <fullName evidence="2">Sporulation stage II protein D amidase enhancer LytB N-terminal domain-containing protein</fullName>
    </recommendedName>
</protein>
<reference evidence="3 4" key="1">
    <citation type="submission" date="2018-09" db="EMBL/GenBank/DDBJ databases">
        <authorList>
            <person name="Postec A."/>
        </authorList>
    </citation>
    <scope>NUCLEOTIDE SEQUENCE [LARGE SCALE GENOMIC DNA]</scope>
    <source>
        <strain evidence="3">70B-A</strain>
    </source>
</reference>
<accession>A0A3P7P5G3</accession>
<dbReference type="Pfam" id="PF08486">
    <property type="entry name" value="SpoIID"/>
    <property type="match status" value="1"/>
</dbReference>
<evidence type="ECO:0000259" key="2">
    <source>
        <dbReference type="Pfam" id="PF08486"/>
    </source>
</evidence>
<dbReference type="Proteomes" id="UP000279029">
    <property type="component" value="Chromosome"/>
</dbReference>
<evidence type="ECO:0000256" key="1">
    <source>
        <dbReference type="SAM" id="Phobius"/>
    </source>
</evidence>
<dbReference type="GO" id="GO:0030288">
    <property type="term" value="C:outer membrane-bounded periplasmic space"/>
    <property type="evidence" value="ECO:0007669"/>
    <property type="project" value="TreeGrafter"/>
</dbReference>
<keyword evidence="1" id="KW-0812">Transmembrane</keyword>
<keyword evidence="1" id="KW-1133">Transmembrane helix</keyword>
<dbReference type="GO" id="GO:0030435">
    <property type="term" value="P:sporulation resulting in formation of a cellular spore"/>
    <property type="evidence" value="ECO:0007669"/>
    <property type="project" value="InterPro"/>
</dbReference>
<name>A0A3P7P5G3_9FIRM</name>
<evidence type="ECO:0000313" key="4">
    <source>
        <dbReference type="Proteomes" id="UP000279029"/>
    </source>
</evidence>
<sequence length="544" mass="61055">MIIEKYLGIEKINNFKKRSYFMVLISFLLIFMNMTDINSKAVNSNLDTLRIGLVTQFKDQDQIQVFNKSIVPGFHSNDTWIPESTVFSKSQMFSFMPSTGTYLVSEEVFEDYERAQSKADQLKTDGFAVYPGLVDVNTWKIYVETGDIQETLDHIHTLYDIEFVEAPYNSERLIMTFDQTQGIIFDNSQDRVAAIGSNDKIGDATVMNLGKATYRGKIEIGRYGKEKLQAVNIVNLEDYLYSVVVSEIYASWPIESIKAQAVAARTFATYYVTVANKFPNAPYDLDDTVNSQVYKGYGVEDKRVTVAVDDTKGKMIYYDGSVIPAYFFSTSGGRTEASEYVWTASVPYLKSMPDLYETEPARAPWVKTYTPVEIENELMKRDIAVGTVLDLEVMGYTEAGRVLELNVIGSSSAYILRKETMRQWLGMDSRKFTLIKPKDVPFFKHSVISGKDYVGVVDYNNAYVINGSGRSERLLGQKEQVIVMSADNIINQPMISGGAGKFILAGVGYGHGVGMSQSGAKGMALAGYTYTDILEYYYKGVEVK</sequence>
<dbReference type="AlphaFoldDB" id="A0A3P7P5G3"/>